<dbReference type="AlphaFoldDB" id="A0A1F7JIE6"/>
<dbReference type="GO" id="GO:1990904">
    <property type="term" value="C:ribonucleoprotein complex"/>
    <property type="evidence" value="ECO:0007669"/>
    <property type="project" value="UniProtKB-KW"/>
</dbReference>
<keyword evidence="2 6" id="KW-0689">Ribosomal protein</keyword>
<proteinExistence type="inferred from homology"/>
<dbReference type="SUPFAM" id="SSF160369">
    <property type="entry name" value="Ribosomal protein L10-like"/>
    <property type="match status" value="1"/>
</dbReference>
<keyword evidence="3" id="KW-0687">Ribonucleoprotein</keyword>
<comment type="similarity">
    <text evidence="1">Belongs to the universal ribosomal protein uL10 family.</text>
</comment>
<dbReference type="InterPro" id="IPR001790">
    <property type="entry name" value="Ribosomal_uL10"/>
</dbReference>
<name>A0A1F7JIE6_9BACT</name>
<protein>
    <recommendedName>
        <fullName evidence="4">Large ribosomal subunit protein uL10</fullName>
    </recommendedName>
    <alternativeName>
        <fullName evidence="5">50S ribosomal protein L10</fullName>
    </alternativeName>
</protein>
<comment type="caution">
    <text evidence="6">The sequence shown here is derived from an EMBL/GenBank/DDBJ whole genome shotgun (WGS) entry which is preliminary data.</text>
</comment>
<evidence type="ECO:0000256" key="3">
    <source>
        <dbReference type="ARBA" id="ARBA00023274"/>
    </source>
</evidence>
<dbReference type="EMBL" id="MGAV01000006">
    <property type="protein sequence ID" value="OGK55371.1"/>
    <property type="molecule type" value="Genomic_DNA"/>
</dbReference>
<dbReference type="CDD" id="cd05797">
    <property type="entry name" value="Ribosomal_L10"/>
    <property type="match status" value="1"/>
</dbReference>
<dbReference type="Proteomes" id="UP000177418">
    <property type="component" value="Unassembled WGS sequence"/>
</dbReference>
<sequence length="175" mass="20258">MPSKIKTQKVASIVDKLQKTPNFVLVDCQTTTHKKLEELRKKLHDGRSSEDRKPFFAVKNTLFKIALQRAKKIDLSDDSALRGQTALLTLPMDWSDDLKTFYTFVKTEGTLKFKLGQIDEKIYYEQDLLRLAQLPGKTELITKIIMSFKSPQTRLVRSLNHNMTRLVYILRNKGN</sequence>
<reference evidence="6 7" key="1">
    <citation type="journal article" date="2016" name="Nat. Commun.">
        <title>Thousands of microbial genomes shed light on interconnected biogeochemical processes in an aquifer system.</title>
        <authorList>
            <person name="Anantharaman K."/>
            <person name="Brown C.T."/>
            <person name="Hug L.A."/>
            <person name="Sharon I."/>
            <person name="Castelle C.J."/>
            <person name="Probst A.J."/>
            <person name="Thomas B.C."/>
            <person name="Singh A."/>
            <person name="Wilkins M.J."/>
            <person name="Karaoz U."/>
            <person name="Brodie E.L."/>
            <person name="Williams K.H."/>
            <person name="Hubbard S.S."/>
            <person name="Banfield J.F."/>
        </authorList>
    </citation>
    <scope>NUCLEOTIDE SEQUENCE [LARGE SCALE GENOMIC DNA]</scope>
</reference>
<gene>
    <name evidence="6" type="ORF">A3H78_03655</name>
</gene>
<evidence type="ECO:0000313" key="7">
    <source>
        <dbReference type="Proteomes" id="UP000177418"/>
    </source>
</evidence>
<dbReference type="Gene3D" id="3.30.70.1730">
    <property type="match status" value="1"/>
</dbReference>
<dbReference type="PANTHER" id="PTHR11560">
    <property type="entry name" value="39S RIBOSOMAL PROTEIN L10, MITOCHONDRIAL"/>
    <property type="match status" value="1"/>
</dbReference>
<evidence type="ECO:0000313" key="6">
    <source>
        <dbReference type="EMBL" id="OGK55371.1"/>
    </source>
</evidence>
<dbReference type="InterPro" id="IPR043141">
    <property type="entry name" value="Ribosomal_uL10-like_sf"/>
</dbReference>
<dbReference type="GO" id="GO:0005840">
    <property type="term" value="C:ribosome"/>
    <property type="evidence" value="ECO:0007669"/>
    <property type="project" value="UniProtKB-KW"/>
</dbReference>
<organism evidence="6 7">
    <name type="scientific">Candidatus Roizmanbacteria bacterium RIFCSPLOWO2_02_FULL_36_11</name>
    <dbReference type="NCBI Taxonomy" id="1802071"/>
    <lineage>
        <taxon>Bacteria</taxon>
        <taxon>Candidatus Roizmaniibacteriota</taxon>
    </lineage>
</organism>
<dbReference type="NCBIfam" id="NF000955">
    <property type="entry name" value="PRK00099.1-1"/>
    <property type="match status" value="1"/>
</dbReference>
<dbReference type="Pfam" id="PF00466">
    <property type="entry name" value="Ribosomal_L10"/>
    <property type="match status" value="1"/>
</dbReference>
<evidence type="ECO:0000256" key="2">
    <source>
        <dbReference type="ARBA" id="ARBA00022980"/>
    </source>
</evidence>
<evidence type="ECO:0000256" key="4">
    <source>
        <dbReference type="ARBA" id="ARBA00035202"/>
    </source>
</evidence>
<dbReference type="Gene3D" id="6.10.250.290">
    <property type="match status" value="1"/>
</dbReference>
<evidence type="ECO:0000256" key="1">
    <source>
        <dbReference type="ARBA" id="ARBA00008889"/>
    </source>
</evidence>
<dbReference type="InterPro" id="IPR047865">
    <property type="entry name" value="Ribosomal_uL10_bac_type"/>
</dbReference>
<accession>A0A1F7JIE6</accession>
<evidence type="ECO:0000256" key="5">
    <source>
        <dbReference type="ARBA" id="ARBA00035502"/>
    </source>
</evidence>